<dbReference type="Pfam" id="PF10708">
    <property type="entry name" value="DUF2510"/>
    <property type="match status" value="1"/>
</dbReference>
<feature type="domain" description="DUF2510" evidence="2">
    <location>
        <begin position="15"/>
        <end position="45"/>
    </location>
</feature>
<feature type="compositionally biased region" description="Basic and acidic residues" evidence="1">
    <location>
        <begin position="158"/>
        <end position="181"/>
    </location>
</feature>
<feature type="compositionally biased region" description="Low complexity" evidence="1">
    <location>
        <begin position="128"/>
        <end position="139"/>
    </location>
</feature>
<feature type="compositionally biased region" description="Polar residues" evidence="1">
    <location>
        <begin position="100"/>
        <end position="110"/>
    </location>
</feature>
<evidence type="ECO:0000259" key="2">
    <source>
        <dbReference type="Pfam" id="PF10708"/>
    </source>
</evidence>
<evidence type="ECO:0000313" key="3">
    <source>
        <dbReference type="EMBL" id="AXK33175.1"/>
    </source>
</evidence>
<evidence type="ECO:0000256" key="1">
    <source>
        <dbReference type="SAM" id="MobiDB-lite"/>
    </source>
</evidence>
<dbReference type="EMBL" id="CP031320">
    <property type="protein sequence ID" value="AXK33175.1"/>
    <property type="molecule type" value="Genomic_DNA"/>
</dbReference>
<dbReference type="Proteomes" id="UP000254425">
    <property type="component" value="Chromosome"/>
</dbReference>
<reference evidence="3 4" key="1">
    <citation type="submission" date="2018-07" db="EMBL/GenBank/DDBJ databases">
        <title>Draft genome of the type strain Streptomyces armeniacus ATCC 15676.</title>
        <authorList>
            <person name="Labana P."/>
            <person name="Gosse J.T."/>
            <person name="Boddy C.N."/>
        </authorList>
    </citation>
    <scope>NUCLEOTIDE SEQUENCE [LARGE SCALE GENOMIC DNA]</scope>
    <source>
        <strain evidence="3 4">ATCC 15676</strain>
    </source>
</reference>
<feature type="region of interest" description="Disordered" evidence="1">
    <location>
        <begin position="1"/>
        <end position="384"/>
    </location>
</feature>
<protein>
    <submittedName>
        <fullName evidence="3">DUF2510 domain-containing protein</fullName>
    </submittedName>
</protein>
<keyword evidence="4" id="KW-1185">Reference proteome</keyword>
<feature type="compositionally biased region" description="Gly residues" evidence="1">
    <location>
        <begin position="240"/>
        <end position="254"/>
    </location>
</feature>
<feature type="compositionally biased region" description="Gly residues" evidence="1">
    <location>
        <begin position="140"/>
        <end position="151"/>
    </location>
</feature>
<feature type="compositionally biased region" description="Low complexity" evidence="1">
    <location>
        <begin position="357"/>
        <end position="378"/>
    </location>
</feature>
<name>A0A345XNF9_9ACTN</name>
<feature type="compositionally biased region" description="Low complexity" evidence="1">
    <location>
        <begin position="1"/>
        <end position="15"/>
    </location>
</feature>
<gene>
    <name evidence="3" type="ORF">DVA86_11465</name>
</gene>
<dbReference type="InterPro" id="IPR018929">
    <property type="entry name" value="DUF2510"/>
</dbReference>
<feature type="compositionally biased region" description="Gly residues" evidence="1">
    <location>
        <begin position="57"/>
        <end position="75"/>
    </location>
</feature>
<evidence type="ECO:0000313" key="4">
    <source>
        <dbReference type="Proteomes" id="UP000254425"/>
    </source>
</evidence>
<feature type="compositionally biased region" description="Low complexity" evidence="1">
    <location>
        <begin position="255"/>
        <end position="282"/>
    </location>
</feature>
<dbReference type="KEGG" id="sarm:DVA86_11465"/>
<dbReference type="AlphaFoldDB" id="A0A345XNF9"/>
<feature type="compositionally biased region" description="Gly residues" evidence="1">
    <location>
        <begin position="340"/>
        <end position="352"/>
    </location>
</feature>
<feature type="compositionally biased region" description="Basic and acidic residues" evidence="1">
    <location>
        <begin position="323"/>
        <end position="337"/>
    </location>
</feature>
<organism evidence="3 4">
    <name type="scientific">Streptomyces armeniacus</name>
    <dbReference type="NCBI Taxonomy" id="83291"/>
    <lineage>
        <taxon>Bacteria</taxon>
        <taxon>Bacillati</taxon>
        <taxon>Actinomycetota</taxon>
        <taxon>Actinomycetes</taxon>
        <taxon>Kitasatosporales</taxon>
        <taxon>Streptomycetaceae</taxon>
        <taxon>Streptomyces</taxon>
    </lineage>
</organism>
<sequence>MSAPPAGSASGSPMPGFYPDPSIPGYIRYWDGTAWVPGTSRPEPREGEPMPQPPVPGGQGGQGGSAAPAGGGGRPLEGRVVSGDGREVTPYEEPAGFPSESGTGSAQGSGRASAEETGPIFFDEEELPAGTTSGTASGSGPAGGGPGGPGASDGDSLPELRPRGEVAPHEPEVTDWDDPRRLHGNRPEAATAWHADTSQQSGFGGDSERRVAWGEPGGDEQPGDQGAAAAGTADPRGSWGRTGGSDAGGAGAAGAAGPTGSAEGQTPAPQGPQGQPGAQGQSGAQGGRHSPRGGGDHPTDTVGIRIPRPAEGGRGAGTGADASARRPEHTVGLRRSDVLGGAGGPGGPGGAGVPRQGASTAPGAPAEGTPAQAPPAQGHRVERF</sequence>
<accession>A0A345XNF9</accession>
<proteinExistence type="predicted"/>